<sequence>MNQVLYAPGHWICHRPYFLDDKVSFLTAVCTSSSLSSSFVTPSSVLCTKKPPLHAISMICPWVYPRTFVLVSCPIHRFLYRLEHKAMSNATAPNYCAHAHALYSPFWLSLAFNAVLRTRPDSITGWSFTDYLFVQTVSSRLRMKADPPVAGMLQPKFPGD</sequence>
<accession>A0A7S4FT93</accession>
<organism evidence="1">
    <name type="scientific">Eutreptiella gymnastica</name>
    <dbReference type="NCBI Taxonomy" id="73025"/>
    <lineage>
        <taxon>Eukaryota</taxon>
        <taxon>Discoba</taxon>
        <taxon>Euglenozoa</taxon>
        <taxon>Euglenida</taxon>
        <taxon>Spirocuta</taxon>
        <taxon>Euglenophyceae</taxon>
        <taxon>Eutreptiales</taxon>
        <taxon>Eutreptiaceae</taxon>
        <taxon>Eutreptiella</taxon>
    </lineage>
</organism>
<dbReference type="AlphaFoldDB" id="A0A7S4FT93"/>
<dbReference type="EMBL" id="HBJA01067661">
    <property type="protein sequence ID" value="CAE0812660.1"/>
    <property type="molecule type" value="Transcribed_RNA"/>
</dbReference>
<evidence type="ECO:0000313" key="1">
    <source>
        <dbReference type="EMBL" id="CAE0812660.1"/>
    </source>
</evidence>
<gene>
    <name evidence="1" type="ORF">EGYM00163_LOCUS23810</name>
</gene>
<name>A0A7S4FT93_9EUGL</name>
<reference evidence="1" key="1">
    <citation type="submission" date="2021-01" db="EMBL/GenBank/DDBJ databases">
        <authorList>
            <person name="Corre E."/>
            <person name="Pelletier E."/>
            <person name="Niang G."/>
            <person name="Scheremetjew M."/>
            <person name="Finn R."/>
            <person name="Kale V."/>
            <person name="Holt S."/>
            <person name="Cochrane G."/>
            <person name="Meng A."/>
            <person name="Brown T."/>
            <person name="Cohen L."/>
        </authorList>
    </citation>
    <scope>NUCLEOTIDE SEQUENCE</scope>
    <source>
        <strain evidence="1">CCMP1594</strain>
    </source>
</reference>
<protein>
    <submittedName>
        <fullName evidence="1">Uncharacterized protein</fullName>
    </submittedName>
</protein>
<proteinExistence type="predicted"/>